<evidence type="ECO:0000313" key="1">
    <source>
        <dbReference type="EMBL" id="CAG8436651.1"/>
    </source>
</evidence>
<evidence type="ECO:0000313" key="2">
    <source>
        <dbReference type="Proteomes" id="UP000789860"/>
    </source>
</evidence>
<accession>A0ACA9JUG3</accession>
<protein>
    <submittedName>
        <fullName evidence="1">2447_t:CDS:1</fullName>
    </submittedName>
</protein>
<keyword evidence="2" id="KW-1185">Reference proteome</keyword>
<proteinExistence type="predicted"/>
<organism evidence="1 2">
    <name type="scientific">Scutellospora calospora</name>
    <dbReference type="NCBI Taxonomy" id="85575"/>
    <lineage>
        <taxon>Eukaryota</taxon>
        <taxon>Fungi</taxon>
        <taxon>Fungi incertae sedis</taxon>
        <taxon>Mucoromycota</taxon>
        <taxon>Glomeromycotina</taxon>
        <taxon>Glomeromycetes</taxon>
        <taxon>Diversisporales</taxon>
        <taxon>Gigasporaceae</taxon>
        <taxon>Scutellospora</taxon>
    </lineage>
</organism>
<gene>
    <name evidence="1" type="ORF">SCALOS_LOCUS299</name>
</gene>
<reference evidence="1" key="1">
    <citation type="submission" date="2021-06" db="EMBL/GenBank/DDBJ databases">
        <authorList>
            <person name="Kallberg Y."/>
            <person name="Tangrot J."/>
            <person name="Rosling A."/>
        </authorList>
    </citation>
    <scope>NUCLEOTIDE SEQUENCE</scope>
    <source>
        <strain evidence="1">AU212A</strain>
    </source>
</reference>
<comment type="caution">
    <text evidence="1">The sequence shown here is derived from an EMBL/GenBank/DDBJ whole genome shotgun (WGS) entry which is preliminary data.</text>
</comment>
<sequence length="300" mass="34693">MHISLFRWSFLLTKSFKADIYYYNDPACNQFITEPSVKNGSYYYGYFSIPFENGYKLILPLSNDTKKYGNRGGLQIGFQFNILDKNTSSSISVQVSDSGNISSIFLQSVAQANTYQIRVGESSYLYLGRNLRQFIIQNWKSIFGFQPDYDIKPYLTSRKYIERMHFNSLTFIIAKADYDITTVETEQRTHTVLNSLGLLGGAWSLAIVVYKLLYGDDVVRPFGLVHKHGHFHKQTKEKLAKFLSTYPLVQHPESSIDINDNPVERLERKINDFELFLRDYVVEAQQLDKANRSIESTKDK</sequence>
<dbReference type="EMBL" id="CAJVPM010000140">
    <property type="protein sequence ID" value="CAG8436651.1"/>
    <property type="molecule type" value="Genomic_DNA"/>
</dbReference>
<dbReference type="Proteomes" id="UP000789860">
    <property type="component" value="Unassembled WGS sequence"/>
</dbReference>
<name>A0ACA9JUG3_9GLOM</name>